<keyword evidence="5 10" id="KW-0964">Secreted</keyword>
<feature type="compositionally biased region" description="Acidic residues" evidence="11">
    <location>
        <begin position="36"/>
        <end position="47"/>
    </location>
</feature>
<reference evidence="12 13" key="1">
    <citation type="submission" date="2022-12" db="EMBL/GenBank/DDBJ databases">
        <title>Chromosome-scale assembly of the Ensete ventricosum genome.</title>
        <authorList>
            <person name="Dussert Y."/>
            <person name="Stocks J."/>
            <person name="Wendawek A."/>
            <person name="Woldeyes F."/>
            <person name="Nichols R.A."/>
            <person name="Borrell J.S."/>
        </authorList>
    </citation>
    <scope>NUCLEOTIDE SEQUENCE [LARGE SCALE GENOMIC DNA]</scope>
    <source>
        <strain evidence="13">cv. Maze</strain>
        <tissue evidence="12">Seeds</tissue>
    </source>
</reference>
<feature type="region of interest" description="Disordered" evidence="11">
    <location>
        <begin position="23"/>
        <end position="47"/>
    </location>
</feature>
<keyword evidence="13" id="KW-1185">Reference proteome</keyword>
<keyword evidence="4 10" id="KW-0217">Developmental protein</keyword>
<organism evidence="12 13">
    <name type="scientific">Ensete ventricosum</name>
    <name type="common">Abyssinian banana</name>
    <name type="synonym">Musa ensete</name>
    <dbReference type="NCBI Taxonomy" id="4639"/>
    <lineage>
        <taxon>Eukaryota</taxon>
        <taxon>Viridiplantae</taxon>
        <taxon>Streptophyta</taxon>
        <taxon>Embryophyta</taxon>
        <taxon>Tracheophyta</taxon>
        <taxon>Spermatophyta</taxon>
        <taxon>Magnoliopsida</taxon>
        <taxon>Liliopsida</taxon>
        <taxon>Zingiberales</taxon>
        <taxon>Musaceae</taxon>
        <taxon>Ensete</taxon>
    </lineage>
</organism>
<keyword evidence="9 10" id="KW-0339">Growth factor</keyword>
<comment type="PTM">
    <text evidence="10">Sulfation is important for activity and for the binding to a putative membrane receptor.</text>
</comment>
<dbReference type="GO" id="GO:0008083">
    <property type="term" value="F:growth factor activity"/>
    <property type="evidence" value="ECO:0007669"/>
    <property type="project" value="UniProtKB-UniRule"/>
</dbReference>
<name>A0AAV8QYK2_ENSVE</name>
<evidence type="ECO:0000256" key="1">
    <source>
        <dbReference type="ARBA" id="ARBA00003158"/>
    </source>
</evidence>
<evidence type="ECO:0000313" key="13">
    <source>
        <dbReference type="Proteomes" id="UP001222027"/>
    </source>
</evidence>
<sequence length="78" mass="8926">MSKHTTFFVIALLLFVSLAEAARHAPADPRRTQQEGVEEESFEKMDEECGGVGKEECLMRRTLVAHTDYIYTQGKKHR</sequence>
<proteinExistence type="inferred from homology"/>
<evidence type="ECO:0000256" key="5">
    <source>
        <dbReference type="ARBA" id="ARBA00022525"/>
    </source>
</evidence>
<accession>A0AAV8QYK2</accession>
<dbReference type="AlphaFoldDB" id="A0AAV8QYK2"/>
<comment type="similarity">
    <text evidence="3 10">Belongs to the phytosulfokine family.</text>
</comment>
<evidence type="ECO:0000313" key="12">
    <source>
        <dbReference type="EMBL" id="KAJ8493072.1"/>
    </source>
</evidence>
<comment type="function">
    <text evidence="1 10">Promotes plant cell differentiation, organogenesis and somatic embryogenesis as well as cell proliferation.</text>
</comment>
<protein>
    <recommendedName>
        <fullName evidence="10">Phytosulfokine</fullName>
    </recommendedName>
    <component>
        <recommendedName>
            <fullName evidence="10">Phytosulfokine-alpha</fullName>
            <shortName evidence="10">PSK-alpha</shortName>
            <shortName evidence="10">Phytosulfokine-a</shortName>
        </recommendedName>
    </component>
    <component>
        <recommendedName>
            <fullName evidence="10">Phytosulfokine-beta</fullName>
            <shortName evidence="10">PSK-beta</shortName>
            <shortName evidence="10">Phytosulfokine-b</shortName>
        </recommendedName>
    </component>
</protein>
<evidence type="ECO:0000256" key="11">
    <source>
        <dbReference type="SAM" id="MobiDB-lite"/>
    </source>
</evidence>
<dbReference type="GO" id="GO:0008283">
    <property type="term" value="P:cell population proliferation"/>
    <property type="evidence" value="ECO:0007669"/>
    <property type="project" value="UniProtKB-UniRule"/>
</dbReference>
<dbReference type="InterPro" id="IPR009438">
    <property type="entry name" value="Phytosulfokine"/>
</dbReference>
<evidence type="ECO:0000256" key="4">
    <source>
        <dbReference type="ARBA" id="ARBA00022473"/>
    </source>
</evidence>
<evidence type="ECO:0000256" key="6">
    <source>
        <dbReference type="ARBA" id="ARBA00022641"/>
    </source>
</evidence>
<evidence type="ECO:0000256" key="7">
    <source>
        <dbReference type="ARBA" id="ARBA00022729"/>
    </source>
</evidence>
<dbReference type="Pfam" id="PF06404">
    <property type="entry name" value="PSK"/>
    <property type="match status" value="1"/>
</dbReference>
<comment type="caution">
    <text evidence="12">The sequence shown here is derived from an EMBL/GenBank/DDBJ whole genome shotgun (WGS) entry which is preliminary data.</text>
</comment>
<keyword evidence="6 10" id="KW-0765">Sulfation</keyword>
<evidence type="ECO:0000256" key="8">
    <source>
        <dbReference type="ARBA" id="ARBA00022782"/>
    </source>
</evidence>
<evidence type="ECO:0000256" key="9">
    <source>
        <dbReference type="ARBA" id="ARBA00023030"/>
    </source>
</evidence>
<gene>
    <name evidence="12" type="ORF">OPV22_014793</name>
</gene>
<dbReference type="EMBL" id="JAQQAF010000004">
    <property type="protein sequence ID" value="KAJ8493072.1"/>
    <property type="molecule type" value="Genomic_DNA"/>
</dbReference>
<dbReference type="GO" id="GO:0030154">
    <property type="term" value="P:cell differentiation"/>
    <property type="evidence" value="ECO:0007669"/>
    <property type="project" value="UniProtKB-UniRule"/>
</dbReference>
<dbReference type="Proteomes" id="UP001222027">
    <property type="component" value="Unassembled WGS sequence"/>
</dbReference>
<feature type="compositionally biased region" description="Basic and acidic residues" evidence="11">
    <location>
        <begin position="23"/>
        <end position="33"/>
    </location>
</feature>
<evidence type="ECO:0000256" key="10">
    <source>
        <dbReference type="RuleBase" id="RU368031"/>
    </source>
</evidence>
<dbReference type="PANTHER" id="PTHR33285">
    <property type="entry name" value="PHYTOSULFOKINES 3"/>
    <property type="match status" value="1"/>
</dbReference>
<keyword evidence="7 10" id="KW-0732">Signal</keyword>
<evidence type="ECO:0000256" key="2">
    <source>
        <dbReference type="ARBA" id="ARBA00004613"/>
    </source>
</evidence>
<feature type="signal peptide" evidence="10">
    <location>
        <begin position="1"/>
        <end position="21"/>
    </location>
</feature>
<evidence type="ECO:0000256" key="3">
    <source>
        <dbReference type="ARBA" id="ARBA00010781"/>
    </source>
</evidence>
<comment type="subcellular location">
    <subcellularLocation>
        <location evidence="2 10">Secreted</location>
    </subcellularLocation>
</comment>
<dbReference type="PANTHER" id="PTHR33285:SF55">
    <property type="entry name" value="PHYTOSULFOKINES 3"/>
    <property type="match status" value="1"/>
</dbReference>
<keyword evidence="8 10" id="KW-0221">Differentiation</keyword>
<comment type="PTM">
    <text evidence="10">PSK-alpha is produced by endopeptidase digestion. PSK-beta is produced from PSK-alpha by exopeptidase digestion.</text>
</comment>
<dbReference type="GO" id="GO:0005576">
    <property type="term" value="C:extracellular region"/>
    <property type="evidence" value="ECO:0007669"/>
    <property type="project" value="UniProtKB-SubCell"/>
</dbReference>
<feature type="chain" id="PRO_5043108365" description="Phytosulfokine" evidence="10">
    <location>
        <begin position="22"/>
        <end position="78"/>
    </location>
</feature>